<evidence type="ECO:0000313" key="3">
    <source>
        <dbReference type="WBParaSite" id="jg812"/>
    </source>
</evidence>
<reference evidence="3" key="1">
    <citation type="submission" date="2022-11" db="UniProtKB">
        <authorList>
            <consortium name="WormBaseParasite"/>
        </authorList>
    </citation>
    <scope>IDENTIFICATION</scope>
</reference>
<dbReference type="AlphaFoldDB" id="A0A915ERB7"/>
<name>A0A915ERB7_9BILA</name>
<keyword evidence="1" id="KW-1133">Transmembrane helix</keyword>
<feature type="transmembrane region" description="Helical" evidence="1">
    <location>
        <begin position="76"/>
        <end position="93"/>
    </location>
</feature>
<keyword evidence="1" id="KW-0812">Transmembrane</keyword>
<feature type="transmembrane region" description="Helical" evidence="1">
    <location>
        <begin position="99"/>
        <end position="116"/>
    </location>
</feature>
<dbReference type="Proteomes" id="UP000887574">
    <property type="component" value="Unplaced"/>
</dbReference>
<keyword evidence="2" id="KW-1185">Reference proteome</keyword>
<proteinExistence type="predicted"/>
<protein>
    <submittedName>
        <fullName evidence="3">Uncharacterized protein</fullName>
    </submittedName>
</protein>
<organism evidence="2 3">
    <name type="scientific">Ditylenchus dipsaci</name>
    <dbReference type="NCBI Taxonomy" id="166011"/>
    <lineage>
        <taxon>Eukaryota</taxon>
        <taxon>Metazoa</taxon>
        <taxon>Ecdysozoa</taxon>
        <taxon>Nematoda</taxon>
        <taxon>Chromadorea</taxon>
        <taxon>Rhabditida</taxon>
        <taxon>Tylenchina</taxon>
        <taxon>Tylenchomorpha</taxon>
        <taxon>Sphaerularioidea</taxon>
        <taxon>Anguinidae</taxon>
        <taxon>Anguininae</taxon>
        <taxon>Ditylenchus</taxon>
    </lineage>
</organism>
<sequence length="226" mass="25784">MSADRAERSSNDSLRMDVVSTCRLIKEEKRIFGSPLPSLVAAPTIEVPNFKDGFTLDTLIKFCQDMLNRYRRIPFFRFRIFFIAFLLASFFILPKFMSGMIFGVYLSMILFLFVCVSDSIPEPTKAPPPICDKVLDEMSAEAIKEESRATFTKTVLVRLDGNMLRISRPERAMLKHTFHTDPTLTEPEPRMLTQSIYDLTNASVNSDLDVWLEEDGLAGNTPFVFD</sequence>
<keyword evidence="1" id="KW-0472">Membrane</keyword>
<evidence type="ECO:0000256" key="1">
    <source>
        <dbReference type="SAM" id="Phobius"/>
    </source>
</evidence>
<accession>A0A915ERB7</accession>
<evidence type="ECO:0000313" key="2">
    <source>
        <dbReference type="Proteomes" id="UP000887574"/>
    </source>
</evidence>
<dbReference type="WBParaSite" id="jg812">
    <property type="protein sequence ID" value="jg812"/>
    <property type="gene ID" value="jg812"/>
</dbReference>